<comment type="caution">
    <text evidence="9">The sequence shown here is derived from an EMBL/GenBank/DDBJ whole genome shotgun (WGS) entry which is preliminary data.</text>
</comment>
<keyword evidence="4 7" id="KW-0812">Transmembrane</keyword>
<feature type="region of interest" description="Disordered" evidence="8">
    <location>
        <begin position="1"/>
        <end position="45"/>
    </location>
</feature>
<dbReference type="Proteomes" id="UP001163046">
    <property type="component" value="Unassembled WGS sequence"/>
</dbReference>
<accession>A0A9W9YMR2</accession>
<comment type="subcellular location">
    <subcellularLocation>
        <location evidence="1">Cell membrane</location>
        <topology evidence="1">Multi-pass membrane protein</topology>
    </subcellularLocation>
    <subcellularLocation>
        <location evidence="7">Membrane</location>
        <topology evidence="7">Multi-pass membrane protein</topology>
    </subcellularLocation>
</comment>
<keyword evidence="6 7" id="KW-0472">Membrane</keyword>
<evidence type="ECO:0000313" key="9">
    <source>
        <dbReference type="EMBL" id="KAJ7358856.1"/>
    </source>
</evidence>
<comment type="similarity">
    <text evidence="2 7">Belongs to the XK family.</text>
</comment>
<feature type="transmembrane region" description="Helical" evidence="7">
    <location>
        <begin position="266"/>
        <end position="283"/>
    </location>
</feature>
<name>A0A9W9YMR2_9CNID</name>
<dbReference type="OrthoDB" id="5974093at2759"/>
<evidence type="ECO:0000256" key="1">
    <source>
        <dbReference type="ARBA" id="ARBA00004651"/>
    </source>
</evidence>
<feature type="transmembrane region" description="Helical" evidence="7">
    <location>
        <begin position="303"/>
        <end position="326"/>
    </location>
</feature>
<dbReference type="PANTHER" id="PTHR16024:SF6">
    <property type="entry name" value="XK-RELATED PROTEIN"/>
    <property type="match status" value="1"/>
</dbReference>
<keyword evidence="10" id="KW-1185">Reference proteome</keyword>
<evidence type="ECO:0000256" key="4">
    <source>
        <dbReference type="ARBA" id="ARBA00022692"/>
    </source>
</evidence>
<evidence type="ECO:0000256" key="5">
    <source>
        <dbReference type="ARBA" id="ARBA00022989"/>
    </source>
</evidence>
<comment type="caution">
    <text evidence="7">Lacks conserved residue(s) required for the propagation of feature annotation.</text>
</comment>
<dbReference type="GO" id="GO:0005886">
    <property type="term" value="C:plasma membrane"/>
    <property type="evidence" value="ECO:0007669"/>
    <property type="project" value="UniProtKB-SubCell"/>
</dbReference>
<dbReference type="AlphaFoldDB" id="A0A9W9YMR2"/>
<protein>
    <recommendedName>
        <fullName evidence="7">XK-related protein</fullName>
    </recommendedName>
</protein>
<evidence type="ECO:0000313" key="10">
    <source>
        <dbReference type="Proteomes" id="UP001163046"/>
    </source>
</evidence>
<organism evidence="9 10">
    <name type="scientific">Desmophyllum pertusum</name>
    <dbReference type="NCBI Taxonomy" id="174260"/>
    <lineage>
        <taxon>Eukaryota</taxon>
        <taxon>Metazoa</taxon>
        <taxon>Cnidaria</taxon>
        <taxon>Anthozoa</taxon>
        <taxon>Hexacorallia</taxon>
        <taxon>Scleractinia</taxon>
        <taxon>Caryophylliina</taxon>
        <taxon>Caryophylliidae</taxon>
        <taxon>Desmophyllum</taxon>
    </lineage>
</organism>
<feature type="compositionally biased region" description="Low complexity" evidence="8">
    <location>
        <begin position="31"/>
        <end position="40"/>
    </location>
</feature>
<evidence type="ECO:0000256" key="8">
    <source>
        <dbReference type="SAM" id="MobiDB-lite"/>
    </source>
</evidence>
<keyword evidence="3" id="KW-1003">Cell membrane</keyword>
<evidence type="ECO:0000256" key="7">
    <source>
        <dbReference type="RuleBase" id="RU910716"/>
    </source>
</evidence>
<sequence>MDQGHPKRLQTGLNLNEQQKQTVRAIRRQISSHSTSSTTTEGDQYAKLSEEEVHILRKVVQTLTSYRADSDSIQDEIDGKRVYRNWSVESYLSSSRGSGTFVNPGRFYVRVKKEEVRALEQVCIELDDEESSTKPYISGYGHLDNAHSSANDYENKYTRYYGYSVALAKQNLSSERTIVAQNASVTRALPDVSVTGGLPEGIYMNETKFSFINGSAHKGGRTSKLRHLPPRERFKAAVHLVMHNLKMRPRKMDTDFSELWRKRGNATWLSIFFSAVAIGAFFADIGTDLKVAADHFRTGSNWWGSFTVMLVLLPSVVTNLVSFFWYKEDEQIGRRPKPKSGWNVVSITHLFLVGLVERYWRNPC</sequence>
<evidence type="ECO:0000256" key="3">
    <source>
        <dbReference type="ARBA" id="ARBA00022475"/>
    </source>
</evidence>
<evidence type="ECO:0000256" key="2">
    <source>
        <dbReference type="ARBA" id="ARBA00008789"/>
    </source>
</evidence>
<dbReference type="PANTHER" id="PTHR16024">
    <property type="entry name" value="XK-RELATED PROTEIN"/>
    <property type="match status" value="1"/>
</dbReference>
<keyword evidence="5 7" id="KW-1133">Transmembrane helix</keyword>
<gene>
    <name evidence="9" type="ORF">OS493_020693</name>
</gene>
<dbReference type="EMBL" id="MU827314">
    <property type="protein sequence ID" value="KAJ7358856.1"/>
    <property type="molecule type" value="Genomic_DNA"/>
</dbReference>
<dbReference type="Pfam" id="PF09815">
    <property type="entry name" value="XK-related"/>
    <property type="match status" value="1"/>
</dbReference>
<evidence type="ECO:0000256" key="6">
    <source>
        <dbReference type="ARBA" id="ARBA00023136"/>
    </source>
</evidence>
<reference evidence="9" key="1">
    <citation type="submission" date="2023-01" db="EMBL/GenBank/DDBJ databases">
        <title>Genome assembly of the deep-sea coral Lophelia pertusa.</title>
        <authorList>
            <person name="Herrera S."/>
            <person name="Cordes E."/>
        </authorList>
    </citation>
    <scope>NUCLEOTIDE SEQUENCE</scope>
    <source>
        <strain evidence="9">USNM1676648</strain>
        <tissue evidence="9">Polyp</tissue>
    </source>
</reference>
<dbReference type="InterPro" id="IPR018629">
    <property type="entry name" value="XK-rel"/>
</dbReference>
<feature type="compositionally biased region" description="Polar residues" evidence="8">
    <location>
        <begin position="11"/>
        <end position="22"/>
    </location>
</feature>
<proteinExistence type="inferred from homology"/>
<dbReference type="InterPro" id="IPR050895">
    <property type="entry name" value="XK-related_scramblase"/>
</dbReference>